<dbReference type="AntiFam" id="ANF00010">
    <property type="entry name" value="tRNA translation"/>
</dbReference>
<evidence type="ECO:0000313" key="1">
    <source>
        <dbReference type="EMBL" id="VDK63022.1"/>
    </source>
</evidence>
<organism evidence="3">
    <name type="scientific">Onchocerca ochengi</name>
    <name type="common">Filarial nematode worm</name>
    <dbReference type="NCBI Taxonomy" id="42157"/>
    <lineage>
        <taxon>Eukaryota</taxon>
        <taxon>Metazoa</taxon>
        <taxon>Ecdysozoa</taxon>
        <taxon>Nematoda</taxon>
        <taxon>Chromadorea</taxon>
        <taxon>Rhabditida</taxon>
        <taxon>Spirurina</taxon>
        <taxon>Spiruromorpha</taxon>
        <taxon>Filarioidea</taxon>
        <taxon>Onchocercidae</taxon>
        <taxon>Onchocerca</taxon>
    </lineage>
</organism>
<gene>
    <name evidence="1" type="ORF">NOO_LOCUS885</name>
</gene>
<evidence type="ECO:0000313" key="2">
    <source>
        <dbReference type="Proteomes" id="UP000271087"/>
    </source>
</evidence>
<protein>
    <submittedName>
        <fullName evidence="3">Hydroxyproline-rich glycoprotein family protein</fullName>
    </submittedName>
</protein>
<dbReference type="AlphaFoldDB" id="A0A182DYY0"/>
<proteinExistence type="predicted"/>
<reference evidence="1 2" key="2">
    <citation type="submission" date="2018-08" db="EMBL/GenBank/DDBJ databases">
        <authorList>
            <person name="Laetsch R D."/>
            <person name="Stevens L."/>
            <person name="Kumar S."/>
            <person name="Blaxter L. M."/>
        </authorList>
    </citation>
    <scope>NUCLEOTIDE SEQUENCE [LARGE SCALE GENOMIC DNA]</scope>
</reference>
<sequence>MHWRTSSILVFIAAEYIYIQGPAFRVLPCPCPTLPVPALPTSNPALPCPPIPSPQQFDSSNFTSLLFCFSSLTIPIAADWCDNGPVESFEICPPLYSTSALPIPPSDSGQDDSSVLLSKDCIDEDTIVRGPVAQWIRRRTSDPKIAGSSPARVARVFVPSEIKRASQLQLQIDKGNGVPIFELQEDNFD</sequence>
<dbReference type="Proteomes" id="UP000271087">
    <property type="component" value="Unassembled WGS sequence"/>
</dbReference>
<keyword evidence="2" id="KW-1185">Reference proteome</keyword>
<name>A0A182DYY0_ONCOC</name>
<dbReference type="EMBL" id="UYRW01000097">
    <property type="protein sequence ID" value="VDK63022.1"/>
    <property type="molecule type" value="Genomic_DNA"/>
</dbReference>
<reference evidence="3" key="1">
    <citation type="submission" date="2016-06" db="UniProtKB">
        <authorList>
            <consortium name="WormBaseParasite"/>
        </authorList>
    </citation>
    <scope>IDENTIFICATION</scope>
</reference>
<dbReference type="WBParaSite" id="nOo.2.0.1.t00885-RA">
    <property type="protein sequence ID" value="nOo.2.0.1.t00885-RA"/>
    <property type="gene ID" value="nOo.2.0.1.g00885"/>
</dbReference>
<evidence type="ECO:0000313" key="3">
    <source>
        <dbReference type="WBParaSite" id="nOo.2.0.1.t00885-RA"/>
    </source>
</evidence>
<accession>A0A182DYY0</accession>